<feature type="transmembrane region" description="Helical" evidence="1">
    <location>
        <begin position="101"/>
        <end position="124"/>
    </location>
</feature>
<keyword evidence="1" id="KW-0812">Transmembrane</keyword>
<dbReference type="AlphaFoldDB" id="A0A7S0BCS5"/>
<keyword evidence="1" id="KW-1133">Transmembrane helix</keyword>
<evidence type="ECO:0000313" key="2">
    <source>
        <dbReference type="EMBL" id="CAD8389830.1"/>
    </source>
</evidence>
<accession>A0A7S0BCS5</accession>
<keyword evidence="1" id="KW-0472">Membrane</keyword>
<evidence type="ECO:0000256" key="1">
    <source>
        <dbReference type="SAM" id="Phobius"/>
    </source>
</evidence>
<gene>
    <name evidence="2" type="ORF">PBAH0796_LOCUS33227</name>
</gene>
<feature type="transmembrane region" description="Helical" evidence="1">
    <location>
        <begin position="144"/>
        <end position="169"/>
    </location>
</feature>
<name>A0A7S0BCS5_9DINO</name>
<protein>
    <submittedName>
        <fullName evidence="2">Uncharacterized protein</fullName>
    </submittedName>
</protein>
<reference evidence="2" key="1">
    <citation type="submission" date="2021-01" db="EMBL/GenBank/DDBJ databases">
        <authorList>
            <person name="Corre E."/>
            <person name="Pelletier E."/>
            <person name="Niang G."/>
            <person name="Scheremetjew M."/>
            <person name="Finn R."/>
            <person name="Kale V."/>
            <person name="Holt S."/>
            <person name="Cochrane G."/>
            <person name="Meng A."/>
            <person name="Brown T."/>
            <person name="Cohen L."/>
        </authorList>
    </citation>
    <scope>NUCLEOTIDE SEQUENCE</scope>
    <source>
        <strain evidence="2">Pbaha01</strain>
    </source>
</reference>
<sequence>MVLSSFFRMLMPRPISQVCCGCSAVVGVYFILALNLLVNTLFVIAVIYHVIYLDKSFSFTGGNLPVETSVAGFMLAGAPFIAAGFLGVFTKTEALVRTYWYYLVLLYVIILIWTVHSFAIPMCMGCPHTSALSKFGVGSSFTCGIVRIINVICTIVFVAIPLDLVLIVLSHADHLAFELPIDLSAIRTTRNMNSFTKPWLDRHHRVQVEGHLFKFTSASYGSAYEPQIDGFGGSRRIFNGTFHETTYPLGGV</sequence>
<proteinExistence type="predicted"/>
<organism evidence="2">
    <name type="scientific">Pyrodinium bahamense</name>
    <dbReference type="NCBI Taxonomy" id="73915"/>
    <lineage>
        <taxon>Eukaryota</taxon>
        <taxon>Sar</taxon>
        <taxon>Alveolata</taxon>
        <taxon>Dinophyceae</taxon>
        <taxon>Gonyaulacales</taxon>
        <taxon>Pyrocystaceae</taxon>
        <taxon>Pyrodinium</taxon>
    </lineage>
</organism>
<dbReference type="EMBL" id="HBEG01054521">
    <property type="protein sequence ID" value="CAD8389830.1"/>
    <property type="molecule type" value="Transcribed_RNA"/>
</dbReference>
<feature type="transmembrane region" description="Helical" evidence="1">
    <location>
        <begin position="21"/>
        <end position="51"/>
    </location>
</feature>
<feature type="transmembrane region" description="Helical" evidence="1">
    <location>
        <begin position="71"/>
        <end position="89"/>
    </location>
</feature>